<feature type="domain" description="Protein kinase" evidence="3">
    <location>
        <begin position="82"/>
        <end position="378"/>
    </location>
</feature>
<accession>A0A397T181</accession>
<sequence length="429" mass="49851">MSKNISSDYEKRISNQIYGLCSDCNRSKTFWGWCKNCNSKLFQKSFNCWTSGNEIIDQTIQDTQLNARNKREVIEWIPFDRFRNIQYLAQDGRIRSYCDDEKKQLDRKVYKLNEEDYKIAKNKDTRSPLQENEKTGFPIVLKKLNNSSNIHDGLLNEWNNFLKIIHSSMDNYSDSIRLYGITQDPVTLDYMIVMEYMSYGSLRSNLMVKKYNPIDKFINLLLIARSLSTLHKCNLIHGDFHSGNLLLQSQKYAYISDFGLCRPADNSNNSNEIYGVLPYIAPEVLRGNPYTKSADIYSFGIVMWEMTSGVPAFYNLPHDLILSLEICHGLRPKIVKGTEFDYVELMEKCWDPDPNKRPTADDLIESFKVMRSKYHSNYDRVQVPENESIIEFHPLSCYTSRKFDFSTILNEILIHSNLISSESLGSVLS</sequence>
<dbReference type="InterPro" id="IPR001245">
    <property type="entry name" value="Ser-Thr/Tyr_kinase_cat_dom"/>
</dbReference>
<evidence type="ECO:0000313" key="5">
    <source>
        <dbReference type="Proteomes" id="UP000265703"/>
    </source>
</evidence>
<dbReference type="PRINTS" id="PR00109">
    <property type="entry name" value="TYRKINASE"/>
</dbReference>
<dbReference type="PANTHER" id="PTHR44329:SF298">
    <property type="entry name" value="MIXED LINEAGE KINASE DOMAIN-LIKE PROTEIN"/>
    <property type="match status" value="1"/>
</dbReference>
<evidence type="ECO:0000256" key="2">
    <source>
        <dbReference type="ARBA" id="ARBA00022840"/>
    </source>
</evidence>
<evidence type="ECO:0000313" key="4">
    <source>
        <dbReference type="EMBL" id="RIA91089.1"/>
    </source>
</evidence>
<dbReference type="PANTHER" id="PTHR44329">
    <property type="entry name" value="SERINE/THREONINE-PROTEIN KINASE TNNI3K-RELATED"/>
    <property type="match status" value="1"/>
</dbReference>
<dbReference type="GO" id="GO:0004674">
    <property type="term" value="F:protein serine/threonine kinase activity"/>
    <property type="evidence" value="ECO:0007669"/>
    <property type="project" value="TreeGrafter"/>
</dbReference>
<keyword evidence="5" id="KW-1185">Reference proteome</keyword>
<dbReference type="EMBL" id="QKYT01000162">
    <property type="protein sequence ID" value="RIA91089.1"/>
    <property type="molecule type" value="Genomic_DNA"/>
</dbReference>
<dbReference type="Proteomes" id="UP000265703">
    <property type="component" value="Unassembled WGS sequence"/>
</dbReference>
<dbReference type="AlphaFoldDB" id="A0A397T181"/>
<keyword evidence="2" id="KW-0067">ATP-binding</keyword>
<dbReference type="InterPro" id="IPR000719">
    <property type="entry name" value="Prot_kinase_dom"/>
</dbReference>
<dbReference type="Pfam" id="PF07714">
    <property type="entry name" value="PK_Tyr_Ser-Thr"/>
    <property type="match status" value="1"/>
</dbReference>
<keyword evidence="1" id="KW-0547">Nucleotide-binding</keyword>
<protein>
    <submittedName>
        <fullName evidence="4">Kinase-like domain-containing protein</fullName>
    </submittedName>
</protein>
<reference evidence="4 5" key="1">
    <citation type="submission" date="2018-06" db="EMBL/GenBank/DDBJ databases">
        <title>Comparative genomics reveals the genomic features of Rhizophagus irregularis, R. cerebriforme, R. diaphanum and Gigaspora rosea, and their symbiotic lifestyle signature.</title>
        <authorList>
            <person name="Morin E."/>
            <person name="San Clemente H."/>
            <person name="Chen E.C.H."/>
            <person name="De La Providencia I."/>
            <person name="Hainaut M."/>
            <person name="Kuo A."/>
            <person name="Kohler A."/>
            <person name="Murat C."/>
            <person name="Tang N."/>
            <person name="Roy S."/>
            <person name="Loubradou J."/>
            <person name="Henrissat B."/>
            <person name="Grigoriev I.V."/>
            <person name="Corradi N."/>
            <person name="Roux C."/>
            <person name="Martin F.M."/>
        </authorList>
    </citation>
    <scope>NUCLEOTIDE SEQUENCE [LARGE SCALE GENOMIC DNA]</scope>
    <source>
        <strain evidence="4 5">DAOM 227022</strain>
    </source>
</reference>
<name>A0A397T181_9GLOM</name>
<dbReference type="InterPro" id="IPR051681">
    <property type="entry name" value="Ser/Thr_Kinases-Pseudokinases"/>
</dbReference>
<evidence type="ECO:0000259" key="3">
    <source>
        <dbReference type="PROSITE" id="PS50011"/>
    </source>
</evidence>
<keyword evidence="4" id="KW-0808">Transferase</keyword>
<evidence type="ECO:0000256" key="1">
    <source>
        <dbReference type="ARBA" id="ARBA00022741"/>
    </source>
</evidence>
<dbReference type="PROSITE" id="PS50011">
    <property type="entry name" value="PROTEIN_KINASE_DOM"/>
    <property type="match status" value="1"/>
</dbReference>
<dbReference type="Gene3D" id="1.10.510.10">
    <property type="entry name" value="Transferase(Phosphotransferase) domain 1"/>
    <property type="match status" value="1"/>
</dbReference>
<dbReference type="InterPro" id="IPR011009">
    <property type="entry name" value="Kinase-like_dom_sf"/>
</dbReference>
<organism evidence="4 5">
    <name type="scientific">Glomus cerebriforme</name>
    <dbReference type="NCBI Taxonomy" id="658196"/>
    <lineage>
        <taxon>Eukaryota</taxon>
        <taxon>Fungi</taxon>
        <taxon>Fungi incertae sedis</taxon>
        <taxon>Mucoromycota</taxon>
        <taxon>Glomeromycotina</taxon>
        <taxon>Glomeromycetes</taxon>
        <taxon>Glomerales</taxon>
        <taxon>Glomeraceae</taxon>
        <taxon>Glomus</taxon>
    </lineage>
</organism>
<proteinExistence type="predicted"/>
<comment type="caution">
    <text evidence="4">The sequence shown here is derived from an EMBL/GenBank/DDBJ whole genome shotgun (WGS) entry which is preliminary data.</text>
</comment>
<dbReference type="SUPFAM" id="SSF56112">
    <property type="entry name" value="Protein kinase-like (PK-like)"/>
    <property type="match status" value="1"/>
</dbReference>
<keyword evidence="4" id="KW-0418">Kinase</keyword>
<dbReference type="OrthoDB" id="4062651at2759"/>
<dbReference type="GO" id="GO:0005524">
    <property type="term" value="F:ATP binding"/>
    <property type="evidence" value="ECO:0007669"/>
    <property type="project" value="UniProtKB-KW"/>
</dbReference>
<gene>
    <name evidence="4" type="ORF">C1645_768320</name>
</gene>